<dbReference type="PANTHER" id="PTHR34981">
    <property type="entry name" value="CELL DIVISION PROTEIN ZAPA"/>
    <property type="match status" value="1"/>
</dbReference>
<evidence type="ECO:0000256" key="2">
    <source>
        <dbReference type="ARBA" id="ARBA00015195"/>
    </source>
</evidence>
<name>A0A318KSP3_9NEIS</name>
<dbReference type="Gene3D" id="1.20.5.50">
    <property type="match status" value="1"/>
</dbReference>
<dbReference type="PANTHER" id="PTHR34981:SF1">
    <property type="entry name" value="CELL DIVISION PROTEIN ZAPA"/>
    <property type="match status" value="1"/>
</dbReference>
<dbReference type="EMBL" id="QJKI01000003">
    <property type="protein sequence ID" value="PXX80769.1"/>
    <property type="molecule type" value="Genomic_DNA"/>
</dbReference>
<evidence type="ECO:0000256" key="7">
    <source>
        <dbReference type="ARBA" id="ARBA00024910"/>
    </source>
</evidence>
<dbReference type="RefSeq" id="WP_110389805.1">
    <property type="nucleotide sequence ID" value="NZ_DAIMVG010000061.1"/>
</dbReference>
<dbReference type="GO" id="GO:0000917">
    <property type="term" value="P:division septum assembly"/>
    <property type="evidence" value="ECO:0007669"/>
    <property type="project" value="UniProtKB-KW"/>
</dbReference>
<evidence type="ECO:0000256" key="5">
    <source>
        <dbReference type="ARBA" id="ARBA00023210"/>
    </source>
</evidence>
<dbReference type="Pfam" id="PF05164">
    <property type="entry name" value="ZapA"/>
    <property type="match status" value="1"/>
</dbReference>
<gene>
    <name evidence="10" type="ORF">DFR34_103110</name>
</gene>
<dbReference type="AlphaFoldDB" id="A0A318KSP3"/>
<comment type="function">
    <text evidence="7">Activator of cell division through the inhibition of FtsZ GTPase activity, therefore promoting FtsZ assembly into bundles of protofilaments necessary for the formation of the division Z ring. It is recruited early at mid-cell but it is not essential for cell division.</text>
</comment>
<evidence type="ECO:0000256" key="8">
    <source>
        <dbReference type="ARBA" id="ARBA00026068"/>
    </source>
</evidence>
<keyword evidence="4 10" id="KW-0132">Cell division</keyword>
<dbReference type="SUPFAM" id="SSF102829">
    <property type="entry name" value="Cell division protein ZapA-like"/>
    <property type="match status" value="1"/>
</dbReference>
<evidence type="ECO:0000256" key="6">
    <source>
        <dbReference type="ARBA" id="ARBA00023306"/>
    </source>
</evidence>
<dbReference type="GO" id="GO:0005829">
    <property type="term" value="C:cytosol"/>
    <property type="evidence" value="ECO:0007669"/>
    <property type="project" value="TreeGrafter"/>
</dbReference>
<evidence type="ECO:0000256" key="1">
    <source>
        <dbReference type="ARBA" id="ARBA00004496"/>
    </source>
</evidence>
<comment type="caution">
    <text evidence="10">The sequence shown here is derived from an EMBL/GenBank/DDBJ whole genome shotgun (WGS) entry which is preliminary data.</text>
</comment>
<protein>
    <recommendedName>
        <fullName evidence="2">Cell division protein ZapA</fullName>
    </recommendedName>
    <alternativeName>
        <fullName evidence="9">Z ring-associated protein ZapA</fullName>
    </alternativeName>
</protein>
<dbReference type="OrthoDB" id="5297208at2"/>
<dbReference type="InterPro" id="IPR042233">
    <property type="entry name" value="Cell_div_ZapA_N"/>
</dbReference>
<dbReference type="Gene3D" id="3.30.160.880">
    <property type="entry name" value="Cell division protein ZapA protomer, N-terminal domain"/>
    <property type="match status" value="1"/>
</dbReference>
<dbReference type="GO" id="GO:0032153">
    <property type="term" value="C:cell division site"/>
    <property type="evidence" value="ECO:0007669"/>
    <property type="project" value="TreeGrafter"/>
</dbReference>
<evidence type="ECO:0000256" key="9">
    <source>
        <dbReference type="ARBA" id="ARBA00033158"/>
    </source>
</evidence>
<dbReference type="InterPro" id="IPR007838">
    <property type="entry name" value="Cell_div_ZapA-like"/>
</dbReference>
<keyword evidence="3" id="KW-0963">Cytoplasm</keyword>
<reference evidence="10 11" key="1">
    <citation type="submission" date="2018-05" db="EMBL/GenBank/DDBJ databases">
        <title>Genomic Encyclopedia of Type Strains, Phase IV (KMG-IV): sequencing the most valuable type-strain genomes for metagenomic binning, comparative biology and taxonomic classification.</title>
        <authorList>
            <person name="Goeker M."/>
        </authorList>
    </citation>
    <scope>NUCLEOTIDE SEQUENCE [LARGE SCALE GENOMIC DNA]</scope>
    <source>
        <strain evidence="10 11">DSM 29661</strain>
    </source>
</reference>
<keyword evidence="6" id="KW-0131">Cell cycle</keyword>
<dbReference type="Proteomes" id="UP000247555">
    <property type="component" value="Unassembled WGS sequence"/>
</dbReference>
<organism evidence="10 11">
    <name type="scientific">Rivihabitans pingtungensis</name>
    <dbReference type="NCBI Taxonomy" id="1054498"/>
    <lineage>
        <taxon>Bacteria</taxon>
        <taxon>Pseudomonadati</taxon>
        <taxon>Pseudomonadota</taxon>
        <taxon>Betaproteobacteria</taxon>
        <taxon>Neisseriales</taxon>
        <taxon>Aquaspirillaceae</taxon>
        <taxon>Rivihabitans</taxon>
    </lineage>
</organism>
<comment type="subunit">
    <text evidence="8">Homodimer. Interacts with FtsZ.</text>
</comment>
<dbReference type="GO" id="GO:0000921">
    <property type="term" value="P:septin ring assembly"/>
    <property type="evidence" value="ECO:0007669"/>
    <property type="project" value="TreeGrafter"/>
</dbReference>
<dbReference type="InterPro" id="IPR036192">
    <property type="entry name" value="Cell_div_ZapA-like_sf"/>
</dbReference>
<accession>A0A318KSP3</accession>
<evidence type="ECO:0000313" key="10">
    <source>
        <dbReference type="EMBL" id="PXX80769.1"/>
    </source>
</evidence>
<keyword evidence="5" id="KW-0717">Septation</keyword>
<comment type="subcellular location">
    <subcellularLocation>
        <location evidence="1">Cytoplasm</location>
    </subcellularLocation>
</comment>
<evidence type="ECO:0000313" key="11">
    <source>
        <dbReference type="Proteomes" id="UP000247555"/>
    </source>
</evidence>
<dbReference type="GO" id="GO:0043093">
    <property type="term" value="P:FtsZ-dependent cytokinesis"/>
    <property type="evidence" value="ECO:0007669"/>
    <property type="project" value="TreeGrafter"/>
</dbReference>
<keyword evidence="11" id="KW-1185">Reference proteome</keyword>
<dbReference type="GO" id="GO:0030428">
    <property type="term" value="C:cell septum"/>
    <property type="evidence" value="ECO:0007669"/>
    <property type="project" value="TreeGrafter"/>
</dbReference>
<sequence length="106" mass="11853">MSQVHIEVNLLGRRFAVGCPKEEQASLVEAVALLEQRMAEVRDVGRVVEVDKIAIIAALNLANDLLKLQKNPPPSASDLDIEEIQRKIDAMNDTIDQAMLEQNRMF</sequence>
<proteinExistence type="predicted"/>
<evidence type="ECO:0000256" key="3">
    <source>
        <dbReference type="ARBA" id="ARBA00022490"/>
    </source>
</evidence>
<evidence type="ECO:0000256" key="4">
    <source>
        <dbReference type="ARBA" id="ARBA00022618"/>
    </source>
</evidence>